<protein>
    <submittedName>
        <fullName evidence="4">Septum formation protein Maf</fullName>
    </submittedName>
</protein>
<dbReference type="Gene3D" id="3.90.950.10">
    <property type="match status" value="1"/>
</dbReference>
<keyword evidence="3" id="KW-0546">Nucleotide metabolism</keyword>
<dbReference type="PIRSF" id="PIRSF006305">
    <property type="entry name" value="Maf"/>
    <property type="match status" value="1"/>
</dbReference>
<proteinExistence type="inferred from homology"/>
<evidence type="ECO:0000256" key="3">
    <source>
        <dbReference type="ARBA" id="ARBA00023080"/>
    </source>
</evidence>
<reference evidence="4" key="1">
    <citation type="submission" date="2020-06" db="EMBL/GenBank/DDBJ databases">
        <title>Legume-microbial interactions unlock mineral nutrients during tropical forest succession.</title>
        <authorList>
            <person name="Epihov D.Z."/>
        </authorList>
    </citation>
    <scope>NUCLEOTIDE SEQUENCE [LARGE SCALE GENOMIC DNA]</scope>
    <source>
        <strain evidence="4">Pan2503</strain>
    </source>
</reference>
<comment type="cofactor">
    <cofactor evidence="1">
        <name>a divalent metal cation</name>
        <dbReference type="ChEBI" id="CHEBI:60240"/>
    </cofactor>
</comment>
<evidence type="ECO:0000313" key="4">
    <source>
        <dbReference type="EMBL" id="MBA0084919.1"/>
    </source>
</evidence>
<dbReference type="PANTHER" id="PTHR43213:SF5">
    <property type="entry name" value="BIFUNCTIONAL DTTP_UTP PYROPHOSPHATASE_METHYLTRANSFERASE PROTEIN-RELATED"/>
    <property type="match status" value="1"/>
</dbReference>
<keyword evidence="5" id="KW-1185">Reference proteome</keyword>
<dbReference type="GO" id="GO:0009117">
    <property type="term" value="P:nucleotide metabolic process"/>
    <property type="evidence" value="ECO:0007669"/>
    <property type="project" value="UniProtKB-KW"/>
</dbReference>
<comment type="caution">
    <text evidence="4">The sequence shown here is derived from an EMBL/GenBank/DDBJ whole genome shotgun (WGS) entry which is preliminary data.</text>
</comment>
<dbReference type="InterPro" id="IPR029001">
    <property type="entry name" value="ITPase-like_fam"/>
</dbReference>
<dbReference type="PANTHER" id="PTHR43213">
    <property type="entry name" value="BIFUNCTIONAL DTTP/UTP PYROPHOSPHATASE/METHYLTRANSFERASE PROTEIN-RELATED"/>
    <property type="match status" value="1"/>
</dbReference>
<dbReference type="NCBIfam" id="TIGR00172">
    <property type="entry name" value="maf"/>
    <property type="match status" value="1"/>
</dbReference>
<sequence>ASASPRRAEILRDAGYHFTVLSSAIDETPYPGESPEDLVRRLAQTKADLAAARAVGPAILIAADTEVVLDGQVFGKPRSSEDARRMLEKLSGRTHTVLTGVALVRLPNVERLSFVESTLVEFASLSDEEIRRYLSTGEPHDKAGGYAIQGYAARYIPRIEGCYSNVVGLPLARLQHALASLGWTEESFSTAV</sequence>
<dbReference type="AlphaFoldDB" id="A0A7V8NP37"/>
<evidence type="ECO:0000256" key="1">
    <source>
        <dbReference type="ARBA" id="ARBA00001968"/>
    </source>
</evidence>
<dbReference type="GO" id="GO:0047429">
    <property type="term" value="F:nucleoside triphosphate diphosphatase activity"/>
    <property type="evidence" value="ECO:0007669"/>
    <property type="project" value="InterPro"/>
</dbReference>
<dbReference type="SUPFAM" id="SSF52972">
    <property type="entry name" value="ITPase-like"/>
    <property type="match status" value="1"/>
</dbReference>
<feature type="non-terminal residue" evidence="4">
    <location>
        <position position="1"/>
    </location>
</feature>
<name>A0A7V8NP37_9BACT</name>
<dbReference type="HAMAP" id="MF_00528">
    <property type="entry name" value="Maf"/>
    <property type="match status" value="1"/>
</dbReference>
<accession>A0A7V8NP37</accession>
<dbReference type="CDD" id="cd00555">
    <property type="entry name" value="Maf"/>
    <property type="match status" value="1"/>
</dbReference>
<dbReference type="Proteomes" id="UP000567293">
    <property type="component" value="Unassembled WGS sequence"/>
</dbReference>
<evidence type="ECO:0000313" key="5">
    <source>
        <dbReference type="Proteomes" id="UP000567293"/>
    </source>
</evidence>
<organism evidence="4 5">
    <name type="scientific">Candidatus Acidiferrum panamense</name>
    <dbReference type="NCBI Taxonomy" id="2741543"/>
    <lineage>
        <taxon>Bacteria</taxon>
        <taxon>Pseudomonadati</taxon>
        <taxon>Acidobacteriota</taxon>
        <taxon>Terriglobia</taxon>
        <taxon>Candidatus Acidiferrales</taxon>
        <taxon>Candidatus Acidiferrum</taxon>
    </lineage>
</organism>
<keyword evidence="2" id="KW-0378">Hydrolase</keyword>
<dbReference type="Pfam" id="PF02545">
    <property type="entry name" value="Maf"/>
    <property type="match status" value="1"/>
</dbReference>
<dbReference type="EMBL" id="JACDQQ010000769">
    <property type="protein sequence ID" value="MBA0084919.1"/>
    <property type="molecule type" value="Genomic_DNA"/>
</dbReference>
<gene>
    <name evidence="4" type="primary">maf</name>
    <name evidence="4" type="ORF">HRJ53_07985</name>
</gene>
<dbReference type="InterPro" id="IPR003697">
    <property type="entry name" value="Maf-like"/>
</dbReference>
<evidence type="ECO:0000256" key="2">
    <source>
        <dbReference type="ARBA" id="ARBA00022801"/>
    </source>
</evidence>